<comment type="caution">
    <text evidence="3">The sequence shown here is derived from an EMBL/GenBank/DDBJ whole genome shotgun (WGS) entry which is preliminary data.</text>
</comment>
<feature type="region of interest" description="Disordered" evidence="1">
    <location>
        <begin position="23"/>
        <end position="200"/>
    </location>
</feature>
<feature type="compositionally biased region" description="Basic residues" evidence="1">
    <location>
        <begin position="182"/>
        <end position="192"/>
    </location>
</feature>
<dbReference type="Pfam" id="PF15377">
    <property type="entry name" value="DUF4604"/>
    <property type="match status" value="1"/>
</dbReference>
<reference evidence="3" key="2">
    <citation type="submission" date="2023-05" db="EMBL/GenBank/DDBJ databases">
        <authorList>
            <consortium name="Lawrence Berkeley National Laboratory"/>
            <person name="Steindorff A."/>
            <person name="Hensen N."/>
            <person name="Bonometti L."/>
            <person name="Westerberg I."/>
            <person name="Brannstrom I.O."/>
            <person name="Guillou S."/>
            <person name="Cros-Aarteil S."/>
            <person name="Calhoun S."/>
            <person name="Haridas S."/>
            <person name="Kuo A."/>
            <person name="Mondo S."/>
            <person name="Pangilinan J."/>
            <person name="Riley R."/>
            <person name="Labutti K."/>
            <person name="Andreopoulos B."/>
            <person name="Lipzen A."/>
            <person name="Chen C."/>
            <person name="Yanf M."/>
            <person name="Daum C."/>
            <person name="Ng V."/>
            <person name="Clum A."/>
            <person name="Ohm R."/>
            <person name="Martin F."/>
            <person name="Silar P."/>
            <person name="Natvig D."/>
            <person name="Lalanne C."/>
            <person name="Gautier V."/>
            <person name="Ament-Velasquez S.L."/>
            <person name="Kruys A."/>
            <person name="Hutchinson M.I."/>
            <person name="Powell A.J."/>
            <person name="Barry K."/>
            <person name="Miller A.N."/>
            <person name="Grigoriev I.V."/>
            <person name="Debuchy R."/>
            <person name="Gladieux P."/>
            <person name="Thoren M.H."/>
            <person name="Johannesson H."/>
        </authorList>
    </citation>
    <scope>NUCLEOTIDE SEQUENCE</scope>
    <source>
        <strain evidence="3">CBS 359.72</strain>
    </source>
</reference>
<feature type="compositionally biased region" description="Basic and acidic residues" evidence="1">
    <location>
        <begin position="166"/>
        <end position="175"/>
    </location>
</feature>
<sequence>MSQKITAKNLQYNTTLPPFLARLRGQHASETDRDGPDPILAARRRAVKPRSKSAEAEDAPLVVDEHGNALDDVAVDADGSVKEKEAEAAGDRQQQQQEEDQPADLDTAMLRENLAGVGDQRKKRKIGKIIGTGADEEEGEGKGAEKRNVHDEKSGRTETAGTAGSTERDATEKDGSAAAGKTKAKKKAKKIKLSFGDDEG</sequence>
<gene>
    <name evidence="3" type="ORF">C7999DRAFT_15789</name>
</gene>
<feature type="compositionally biased region" description="Basic and acidic residues" evidence="1">
    <location>
        <begin position="79"/>
        <end position="90"/>
    </location>
</feature>
<proteinExistence type="predicted"/>
<reference evidence="3" key="1">
    <citation type="journal article" date="2023" name="Mol. Phylogenet. Evol.">
        <title>Genome-scale phylogeny and comparative genomics of the fungal order Sordariales.</title>
        <authorList>
            <person name="Hensen N."/>
            <person name="Bonometti L."/>
            <person name="Westerberg I."/>
            <person name="Brannstrom I.O."/>
            <person name="Guillou S."/>
            <person name="Cros-Aarteil S."/>
            <person name="Calhoun S."/>
            <person name="Haridas S."/>
            <person name="Kuo A."/>
            <person name="Mondo S."/>
            <person name="Pangilinan J."/>
            <person name="Riley R."/>
            <person name="LaButti K."/>
            <person name="Andreopoulos B."/>
            <person name="Lipzen A."/>
            <person name="Chen C."/>
            <person name="Yan M."/>
            <person name="Daum C."/>
            <person name="Ng V."/>
            <person name="Clum A."/>
            <person name="Steindorff A."/>
            <person name="Ohm R.A."/>
            <person name="Martin F."/>
            <person name="Silar P."/>
            <person name="Natvig D.O."/>
            <person name="Lalanne C."/>
            <person name="Gautier V."/>
            <person name="Ament-Velasquez S.L."/>
            <person name="Kruys A."/>
            <person name="Hutchinson M.I."/>
            <person name="Powell A.J."/>
            <person name="Barry K."/>
            <person name="Miller A.N."/>
            <person name="Grigoriev I.V."/>
            <person name="Debuchy R."/>
            <person name="Gladieux P."/>
            <person name="Hiltunen Thoren M."/>
            <person name="Johannesson H."/>
        </authorList>
    </citation>
    <scope>NUCLEOTIDE SEQUENCE</scope>
    <source>
        <strain evidence="3">CBS 359.72</strain>
    </source>
</reference>
<keyword evidence="4" id="KW-1185">Reference proteome</keyword>
<dbReference type="Proteomes" id="UP001303647">
    <property type="component" value="Unassembled WGS sequence"/>
</dbReference>
<feature type="compositionally biased region" description="Basic and acidic residues" evidence="1">
    <location>
        <begin position="27"/>
        <end position="36"/>
    </location>
</feature>
<accession>A0AAN7CSH3</accession>
<feature type="compositionally biased region" description="Basic residues" evidence="1">
    <location>
        <begin position="42"/>
        <end position="51"/>
    </location>
</feature>
<organism evidence="3 4">
    <name type="scientific">Corynascus novoguineensis</name>
    <dbReference type="NCBI Taxonomy" id="1126955"/>
    <lineage>
        <taxon>Eukaryota</taxon>
        <taxon>Fungi</taxon>
        <taxon>Dikarya</taxon>
        <taxon>Ascomycota</taxon>
        <taxon>Pezizomycotina</taxon>
        <taxon>Sordariomycetes</taxon>
        <taxon>Sordariomycetidae</taxon>
        <taxon>Sordariales</taxon>
        <taxon>Chaetomiaceae</taxon>
        <taxon>Corynascus</taxon>
    </lineage>
</organism>
<dbReference type="EMBL" id="MU857683">
    <property type="protein sequence ID" value="KAK4246053.1"/>
    <property type="molecule type" value="Genomic_DNA"/>
</dbReference>
<name>A0AAN7CSH3_9PEZI</name>
<evidence type="ECO:0000259" key="2">
    <source>
        <dbReference type="Pfam" id="PF15377"/>
    </source>
</evidence>
<dbReference type="InterPro" id="IPR027911">
    <property type="entry name" value="DUF4604"/>
</dbReference>
<protein>
    <recommendedName>
        <fullName evidence="2">DUF4604 domain-containing protein</fullName>
    </recommendedName>
</protein>
<evidence type="ECO:0000313" key="4">
    <source>
        <dbReference type="Proteomes" id="UP001303647"/>
    </source>
</evidence>
<dbReference type="AlphaFoldDB" id="A0AAN7CSH3"/>
<evidence type="ECO:0000256" key="1">
    <source>
        <dbReference type="SAM" id="MobiDB-lite"/>
    </source>
</evidence>
<evidence type="ECO:0000313" key="3">
    <source>
        <dbReference type="EMBL" id="KAK4246053.1"/>
    </source>
</evidence>
<feature type="compositionally biased region" description="Basic and acidic residues" evidence="1">
    <location>
        <begin position="140"/>
        <end position="156"/>
    </location>
</feature>
<feature type="domain" description="DUF4604" evidence="2">
    <location>
        <begin position="8"/>
        <end position="199"/>
    </location>
</feature>